<dbReference type="Gene3D" id="3.40.50.80">
    <property type="entry name" value="Nucleotide-binding domain of ferredoxin-NADP reductase (FNR) module"/>
    <property type="match status" value="1"/>
</dbReference>
<dbReference type="InterPro" id="IPR017927">
    <property type="entry name" value="FAD-bd_FR_type"/>
</dbReference>
<organism evidence="2 3">
    <name type="scientific">Homoserinimonas hongtaonis</name>
    <dbReference type="NCBI Taxonomy" id="2079791"/>
    <lineage>
        <taxon>Bacteria</taxon>
        <taxon>Bacillati</taxon>
        <taxon>Actinomycetota</taxon>
        <taxon>Actinomycetes</taxon>
        <taxon>Micrococcales</taxon>
        <taxon>Microbacteriaceae</taxon>
        <taxon>Homoserinimonas</taxon>
    </lineage>
</organism>
<dbReference type="InterPro" id="IPR013113">
    <property type="entry name" value="SIP_FAD-bd"/>
</dbReference>
<dbReference type="InterPro" id="IPR039261">
    <property type="entry name" value="FNR_nucleotide-bd"/>
</dbReference>
<dbReference type="InterPro" id="IPR017938">
    <property type="entry name" value="Riboflavin_synthase-like_b-brl"/>
</dbReference>
<comment type="caution">
    <text evidence="2">The sequence shown here is derived from an EMBL/GenBank/DDBJ whole genome shotgun (WGS) entry which is preliminary data.</text>
</comment>
<dbReference type="CDD" id="cd06193">
    <property type="entry name" value="siderophore_interacting"/>
    <property type="match status" value="1"/>
</dbReference>
<dbReference type="PANTHER" id="PTHR30157:SF0">
    <property type="entry name" value="NADPH-DEPENDENT FERRIC-CHELATE REDUCTASE"/>
    <property type="match status" value="1"/>
</dbReference>
<dbReference type="RefSeq" id="WP_108997100.1">
    <property type="nucleotide sequence ID" value="NZ_QEEX01000001.1"/>
</dbReference>
<name>A0A2U1SZS1_9MICO</name>
<dbReference type="SUPFAM" id="SSF63380">
    <property type="entry name" value="Riboflavin synthase domain-like"/>
    <property type="match status" value="1"/>
</dbReference>
<gene>
    <name evidence="2" type="ORF">DF220_04030</name>
</gene>
<accession>A0A2U1SZS1</accession>
<evidence type="ECO:0000259" key="1">
    <source>
        <dbReference type="PROSITE" id="PS51384"/>
    </source>
</evidence>
<evidence type="ECO:0000313" key="2">
    <source>
        <dbReference type="EMBL" id="PWB97098.1"/>
    </source>
</evidence>
<dbReference type="GO" id="GO:0016491">
    <property type="term" value="F:oxidoreductase activity"/>
    <property type="evidence" value="ECO:0007669"/>
    <property type="project" value="InterPro"/>
</dbReference>
<reference evidence="3" key="1">
    <citation type="submission" date="2018-04" db="EMBL/GenBank/DDBJ databases">
        <authorList>
            <person name="Liu S."/>
            <person name="Wang Z."/>
            <person name="Li J."/>
        </authorList>
    </citation>
    <scope>NUCLEOTIDE SEQUENCE [LARGE SCALE GENOMIC DNA]</scope>
    <source>
        <strain evidence="3">S1194</strain>
    </source>
</reference>
<dbReference type="InterPro" id="IPR039374">
    <property type="entry name" value="SIP_fam"/>
</dbReference>
<sequence length="321" mass="35291">MLTSQQAVIRDARPSYRPYRVAVRRMQKLSPHFVRVTLGGAELTTFGTDGLDQRVKLVFPIETGPAAGDLSNIGADDPEVIAAGTWYSIWRGLPGELRSPFRTYTVRAVRPELAEVDIDMVCHAEGGGPASRWLTRATIDDEIILVGPDAQSIDSGVGIDWHPGKATEHLLIGDETAVPAICSILETLPQGRRARAFVEIPERDDALPLQLRDGVDITWIPRGDSPHGQRLTEAVRGWVATNADIVRPALASTAQQVREIDVDSEMLWESPATADSGFYGWLAGESSAIKSLRRFLVSEIGIDRKRIAFMGYWRLGKAELQ</sequence>
<dbReference type="Pfam" id="PF08021">
    <property type="entry name" value="FAD_binding_9"/>
    <property type="match status" value="1"/>
</dbReference>
<protein>
    <submittedName>
        <fullName evidence="2">Siderophore-interacting protein</fullName>
    </submittedName>
</protein>
<dbReference type="InterPro" id="IPR007037">
    <property type="entry name" value="SIP_rossman_dom"/>
</dbReference>
<dbReference type="PANTHER" id="PTHR30157">
    <property type="entry name" value="FERRIC REDUCTASE, NADPH-DEPENDENT"/>
    <property type="match status" value="1"/>
</dbReference>
<feature type="domain" description="FAD-binding FR-type" evidence="1">
    <location>
        <begin position="16"/>
        <end position="155"/>
    </location>
</feature>
<dbReference type="Gene3D" id="2.40.30.10">
    <property type="entry name" value="Translation factors"/>
    <property type="match status" value="1"/>
</dbReference>
<keyword evidence="3" id="KW-1185">Reference proteome</keyword>
<dbReference type="AlphaFoldDB" id="A0A2U1SZS1"/>
<evidence type="ECO:0000313" key="3">
    <source>
        <dbReference type="Proteomes" id="UP000244978"/>
    </source>
</evidence>
<dbReference type="Proteomes" id="UP000244978">
    <property type="component" value="Unassembled WGS sequence"/>
</dbReference>
<dbReference type="EMBL" id="QEEX01000001">
    <property type="protein sequence ID" value="PWB97098.1"/>
    <property type="molecule type" value="Genomic_DNA"/>
</dbReference>
<dbReference type="PROSITE" id="PS51384">
    <property type="entry name" value="FAD_FR"/>
    <property type="match status" value="1"/>
</dbReference>
<dbReference type="Pfam" id="PF04954">
    <property type="entry name" value="SIP"/>
    <property type="match status" value="1"/>
</dbReference>
<proteinExistence type="predicted"/>